<sequence length="844" mass="96146">EQKPVEEKVVEEKPEVVEKLVEEKPVEQKPVDEKPVEEKVIEEKPVEQKPVEEKVVEEKPVQEKVVDEKPEQVVDTAPTENKEDEKKSETVEQPEAQPSVEISKQEEKFIEPQIPAEEAQRVEEPIVQAAEKEEEQKIEDVQPKVEDQPVFEQKTEEKQTEPLQETPTQIVEEVSDAVQPLTTMTVTEGDTVTLRIPDTKNVESNEIRVRVDDQLLPTDHHRITIEKDGTTDNYVVISDIDMNDAGRYFAEINGKLKPLSMIEVLPAEKPIIEELSSEITMEETKQTEDEIILSDEKQDDEDKSKPSDTELPVHEVVEGDTVNLTIERPKSSQITLFKDETKIEPSTRLSLQSISPTSTEITIKKVIPGDEGVYAVSFDKSDKKEKLMLLKVLPKPVIYDVLSLPKETFNEGEVLQIECIFDQDQDEDFVWLQNGEEIKPDDNKRIEKNGSTYTLIIKDLKPDLNEGVYTLKSPHLVLETPFVHVIAKKPEEQSIPEQMEELNLEVEAQKEGDSTETASQELQENTDELSAEIAKQSDEEIKEQPNDTLQDQQPVEAKEEEKLRPQPTFVQPLKANKTNLLEGEQLVFDCELDQKPSKVQLMKNGEVVDEQRIKDDTKDKKIRFTLDNLKLDESGDYTVIVNDDLESEPVSIVVNADIPKFVKNLKVNKTQLEASETIIFECELNKPYDEIVWLKDGEPIEANENVQITQDKTKLKLTIKNAKPQEDTGTYSVRVKDVESDKIPVTVNKKQLKFIKPLKANKTSLLEGEQLVFDCELDQKPSKVQLMKNGEVVDEQRIKDDTKDKKIRFTLDNVKLDESGDYTVIVNDDLESEPVSIVVNADIP</sequence>
<feature type="non-terminal residue" evidence="8">
    <location>
        <position position="1"/>
    </location>
</feature>
<evidence type="ECO:0000313" key="9">
    <source>
        <dbReference type="Proteomes" id="UP000682733"/>
    </source>
</evidence>
<dbReference type="EMBL" id="CAJNOK010023191">
    <property type="protein sequence ID" value="CAF1359131.1"/>
    <property type="molecule type" value="Genomic_DNA"/>
</dbReference>
<feature type="region of interest" description="Disordered" evidence="5">
    <location>
        <begin position="280"/>
        <end position="311"/>
    </location>
</feature>
<dbReference type="SMART" id="SM00409">
    <property type="entry name" value="IG"/>
    <property type="match status" value="6"/>
</dbReference>
<dbReference type="EMBL" id="CAJOBA010044841">
    <property type="protein sequence ID" value="CAF4169458.1"/>
    <property type="molecule type" value="Genomic_DNA"/>
</dbReference>
<dbReference type="InterPro" id="IPR007110">
    <property type="entry name" value="Ig-like_dom"/>
</dbReference>
<evidence type="ECO:0000256" key="1">
    <source>
        <dbReference type="ARBA" id="ARBA00004496"/>
    </source>
</evidence>
<evidence type="ECO:0000313" key="8">
    <source>
        <dbReference type="EMBL" id="CAF4169458.1"/>
    </source>
</evidence>
<dbReference type="PANTHER" id="PTHR35971">
    <property type="entry name" value="SI:DKEY-31G6.6"/>
    <property type="match status" value="1"/>
</dbReference>
<dbReference type="SUPFAM" id="SSF48726">
    <property type="entry name" value="Immunoglobulin"/>
    <property type="match status" value="6"/>
</dbReference>
<keyword evidence="4" id="KW-1015">Disulfide bond</keyword>
<dbReference type="PANTHER" id="PTHR35971:SF5">
    <property type="entry name" value="OBSCURIN LIKE CYTOSKELETAL ADAPTOR 1"/>
    <property type="match status" value="1"/>
</dbReference>
<feature type="region of interest" description="Disordered" evidence="5">
    <location>
        <begin position="1"/>
        <end position="166"/>
    </location>
</feature>
<evidence type="ECO:0000256" key="2">
    <source>
        <dbReference type="ARBA" id="ARBA00022490"/>
    </source>
</evidence>
<evidence type="ECO:0000259" key="6">
    <source>
        <dbReference type="PROSITE" id="PS50835"/>
    </source>
</evidence>
<feature type="compositionally biased region" description="Basic and acidic residues" evidence="5">
    <location>
        <begin position="535"/>
        <end position="545"/>
    </location>
</feature>
<dbReference type="Pfam" id="PF07679">
    <property type="entry name" value="I-set"/>
    <property type="match status" value="4"/>
</dbReference>
<protein>
    <recommendedName>
        <fullName evidence="6">Ig-like domain-containing protein</fullName>
    </recommendedName>
</protein>
<accession>A0A8S2RME5</accession>
<keyword evidence="3" id="KW-0597">Phosphoprotein</keyword>
<feature type="domain" description="Ig-like" evidence="6">
    <location>
        <begin position="659"/>
        <end position="746"/>
    </location>
</feature>
<keyword evidence="2" id="KW-0963">Cytoplasm</keyword>
<dbReference type="InterPro" id="IPR013783">
    <property type="entry name" value="Ig-like_fold"/>
</dbReference>
<evidence type="ECO:0000256" key="3">
    <source>
        <dbReference type="ARBA" id="ARBA00022553"/>
    </source>
</evidence>
<evidence type="ECO:0000256" key="5">
    <source>
        <dbReference type="SAM" id="MobiDB-lite"/>
    </source>
</evidence>
<name>A0A8S2RME5_9BILA</name>
<dbReference type="InterPro" id="IPR003598">
    <property type="entry name" value="Ig_sub2"/>
</dbReference>
<feature type="compositionally biased region" description="Basic and acidic residues" evidence="5">
    <location>
        <begin position="80"/>
        <end position="90"/>
    </location>
</feature>
<organism evidence="8 9">
    <name type="scientific">Didymodactylos carnosus</name>
    <dbReference type="NCBI Taxonomy" id="1234261"/>
    <lineage>
        <taxon>Eukaryota</taxon>
        <taxon>Metazoa</taxon>
        <taxon>Spiralia</taxon>
        <taxon>Gnathifera</taxon>
        <taxon>Rotifera</taxon>
        <taxon>Eurotatoria</taxon>
        <taxon>Bdelloidea</taxon>
        <taxon>Philodinida</taxon>
        <taxon>Philodinidae</taxon>
        <taxon>Didymodactylos</taxon>
    </lineage>
</organism>
<dbReference type="PROSITE" id="PS50835">
    <property type="entry name" value="IG_LIKE"/>
    <property type="match status" value="3"/>
</dbReference>
<dbReference type="GO" id="GO:0005737">
    <property type="term" value="C:cytoplasm"/>
    <property type="evidence" value="ECO:0007669"/>
    <property type="project" value="UniProtKB-SubCell"/>
</dbReference>
<feature type="compositionally biased region" description="Basic and acidic residues" evidence="5">
    <location>
        <begin position="1"/>
        <end position="72"/>
    </location>
</feature>
<comment type="subcellular location">
    <subcellularLocation>
        <location evidence="1">Cytoplasm</location>
    </subcellularLocation>
</comment>
<feature type="domain" description="Ig-like" evidence="6">
    <location>
        <begin position="396"/>
        <end position="470"/>
    </location>
</feature>
<reference evidence="8" key="1">
    <citation type="submission" date="2021-02" db="EMBL/GenBank/DDBJ databases">
        <authorList>
            <person name="Nowell W R."/>
        </authorList>
    </citation>
    <scope>NUCLEOTIDE SEQUENCE</scope>
</reference>
<evidence type="ECO:0000256" key="4">
    <source>
        <dbReference type="ARBA" id="ARBA00023157"/>
    </source>
</evidence>
<dbReference type="AlphaFoldDB" id="A0A8S2RME5"/>
<evidence type="ECO:0000313" key="7">
    <source>
        <dbReference type="EMBL" id="CAF1359131.1"/>
    </source>
</evidence>
<dbReference type="InterPro" id="IPR052385">
    <property type="entry name" value="Obscurin/Obscurin-like_Reg"/>
</dbReference>
<feature type="compositionally biased region" description="Basic and acidic residues" evidence="5">
    <location>
        <begin position="282"/>
        <end position="311"/>
    </location>
</feature>
<dbReference type="SMART" id="SM00408">
    <property type="entry name" value="IGc2"/>
    <property type="match status" value="3"/>
</dbReference>
<gene>
    <name evidence="7" type="ORF">OVA965_LOCUS31163</name>
    <name evidence="8" type="ORF">TMI583_LOCUS31988</name>
</gene>
<dbReference type="InterPro" id="IPR036179">
    <property type="entry name" value="Ig-like_dom_sf"/>
</dbReference>
<dbReference type="InterPro" id="IPR013098">
    <property type="entry name" value="Ig_I-set"/>
</dbReference>
<dbReference type="Proteomes" id="UP000682733">
    <property type="component" value="Unassembled WGS sequence"/>
</dbReference>
<feature type="domain" description="Ig-like" evidence="6">
    <location>
        <begin position="567"/>
        <end position="651"/>
    </location>
</feature>
<feature type="compositionally biased region" description="Basic and acidic residues" evidence="5">
    <location>
        <begin position="118"/>
        <end position="160"/>
    </location>
</feature>
<dbReference type="InterPro" id="IPR003599">
    <property type="entry name" value="Ig_sub"/>
</dbReference>
<dbReference type="Gene3D" id="2.60.40.10">
    <property type="entry name" value="Immunoglobulins"/>
    <property type="match status" value="6"/>
</dbReference>
<comment type="caution">
    <text evidence="8">The sequence shown here is derived from an EMBL/GenBank/DDBJ whole genome shotgun (WGS) entry which is preliminary data.</text>
</comment>
<feature type="region of interest" description="Disordered" evidence="5">
    <location>
        <begin position="507"/>
        <end position="568"/>
    </location>
</feature>
<proteinExistence type="predicted"/>
<dbReference type="Proteomes" id="UP000677228">
    <property type="component" value="Unassembled WGS sequence"/>
</dbReference>
<dbReference type="CDD" id="cd00096">
    <property type="entry name" value="Ig"/>
    <property type="match status" value="3"/>
</dbReference>
<feature type="non-terminal residue" evidence="8">
    <location>
        <position position="844"/>
    </location>
</feature>